<dbReference type="AlphaFoldDB" id="A0A1Q6DUJ8"/>
<comment type="similarity">
    <text evidence="1">Belongs to the class-I fumarase family.</text>
</comment>
<dbReference type="GO" id="GO:0016836">
    <property type="term" value="F:hydro-lyase activity"/>
    <property type="evidence" value="ECO:0007669"/>
    <property type="project" value="InterPro"/>
</dbReference>
<dbReference type="Proteomes" id="UP000185744">
    <property type="component" value="Unassembled WGS sequence"/>
</dbReference>
<dbReference type="SUPFAM" id="SSF117457">
    <property type="entry name" value="FumA C-terminal domain-like"/>
    <property type="match status" value="1"/>
</dbReference>
<evidence type="ECO:0000259" key="3">
    <source>
        <dbReference type="Pfam" id="PF05683"/>
    </source>
</evidence>
<organism evidence="4 5">
    <name type="scientific">Methanohalarchaeum thermophilum</name>
    <dbReference type="NCBI Taxonomy" id="1903181"/>
    <lineage>
        <taxon>Archaea</taxon>
        <taxon>Methanobacteriati</taxon>
        <taxon>Methanobacteriota</taxon>
        <taxon>Methanonatronarchaeia</taxon>
        <taxon>Methanonatronarchaeales</taxon>
        <taxon>Methanonatronarchaeaceae</taxon>
        <taxon>Candidatus Methanohalarchaeum</taxon>
    </lineage>
</organism>
<gene>
    <name evidence="4" type="ORF">BTN85_0460</name>
</gene>
<keyword evidence="5" id="KW-1185">Reference proteome</keyword>
<keyword evidence="2" id="KW-0456">Lyase</keyword>
<evidence type="ECO:0000256" key="1">
    <source>
        <dbReference type="ARBA" id="ARBA00008876"/>
    </source>
</evidence>
<dbReference type="PANTHER" id="PTHR43351">
    <property type="entry name" value="L(+)-TARTRATE DEHYDRATASE SUBUNIT BETA"/>
    <property type="match status" value="1"/>
</dbReference>
<protein>
    <submittedName>
        <fullName evidence="4">Tartrate dehydratase beta subunit/Fumarate hydratase class I C-terminal domain FumA</fullName>
    </submittedName>
</protein>
<sequence length="172" mass="19209">MKKLKTPLNENLLTKLKAGEKIKLSGKIFTARDAAHERILSRNSLSFSLENQVIYHCGPLVSKKNKDWEIISAGPTTSTRLSKFISPLLEKYKVSAMIGKAGLDKTTFTSLKEHKCVYFSYTGGAGALASKHIEKVKDVYWLDLGEPEAVWELKIKDFPLIVGIDTFGNSIY</sequence>
<proteinExistence type="inferred from homology"/>
<feature type="domain" description="Fe-S hydro-lyase tartrate dehydratase beta-type catalytic" evidence="3">
    <location>
        <begin position="4"/>
        <end position="172"/>
    </location>
</feature>
<accession>A0A1Q6DUJ8</accession>
<dbReference type="InParanoid" id="A0A1Q6DUJ8"/>
<dbReference type="PANTHER" id="PTHR43351:SF2">
    <property type="entry name" value="L(+)-TARTRATE DEHYDRATASE SUBUNIT BETA-RELATED"/>
    <property type="match status" value="1"/>
</dbReference>
<name>A0A1Q6DUJ8_METT1</name>
<evidence type="ECO:0000313" key="4">
    <source>
        <dbReference type="EMBL" id="OKY77982.1"/>
    </source>
</evidence>
<reference evidence="4" key="1">
    <citation type="submission" date="2016-12" db="EMBL/GenBank/DDBJ databases">
        <title>Discovery of methanogenic haloarchaea.</title>
        <authorList>
            <person name="Sorokin D.Y."/>
            <person name="Makarova K.S."/>
            <person name="Abbas B."/>
            <person name="Ferrer M."/>
            <person name="Golyshin P.N."/>
        </authorList>
    </citation>
    <scope>NUCLEOTIDE SEQUENCE [LARGE SCALE GENOMIC DNA]</scope>
    <source>
        <strain evidence="4">HMET1</strain>
    </source>
</reference>
<dbReference type="InterPro" id="IPR004647">
    <property type="entry name" value="Fe-S_hydro-lyase_TtdB-typ_cat"/>
</dbReference>
<evidence type="ECO:0000256" key="2">
    <source>
        <dbReference type="ARBA" id="ARBA00023239"/>
    </source>
</evidence>
<evidence type="ECO:0000313" key="5">
    <source>
        <dbReference type="Proteomes" id="UP000185744"/>
    </source>
</evidence>
<dbReference type="STRING" id="1903181.BTN85_0460"/>
<dbReference type="Gene3D" id="3.20.130.10">
    <property type="entry name" value="Fe-S hydro-lyase, tartrate dehydratase beta-type, catalytic domain"/>
    <property type="match status" value="1"/>
</dbReference>
<comment type="caution">
    <text evidence="4">The sequence shown here is derived from an EMBL/GenBank/DDBJ whole genome shotgun (WGS) entry which is preliminary data.</text>
</comment>
<dbReference type="Pfam" id="PF05683">
    <property type="entry name" value="Fumerase_C"/>
    <property type="match status" value="1"/>
</dbReference>
<dbReference type="NCBIfam" id="TIGR00723">
    <property type="entry name" value="ttdB_fumA_fumB"/>
    <property type="match status" value="1"/>
</dbReference>
<dbReference type="EMBL" id="MSDW01000001">
    <property type="protein sequence ID" value="OKY77982.1"/>
    <property type="molecule type" value="Genomic_DNA"/>
</dbReference>
<dbReference type="FunCoup" id="A0A1Q6DUJ8">
    <property type="interactions" value="40"/>
</dbReference>
<dbReference type="InterPro" id="IPR036660">
    <property type="entry name" value="Fe-S_hydroAse_TtdB_cat_sf"/>
</dbReference>